<reference evidence="2 6" key="2">
    <citation type="submission" date="2016-02" db="EMBL/GenBank/DDBJ databases">
        <authorList>
            <person name="Wen L."/>
            <person name="He K."/>
            <person name="Yang H."/>
        </authorList>
    </citation>
    <scope>NUCLEOTIDE SEQUENCE [LARGE SCALE GENOMIC DNA]</scope>
    <source>
        <strain evidence="2 6">CD09_2</strain>
    </source>
</reference>
<dbReference type="EMBL" id="JGVR01000033">
    <property type="protein sequence ID" value="KEZ16465.1"/>
    <property type="molecule type" value="Genomic_DNA"/>
</dbReference>
<evidence type="ECO:0000313" key="3">
    <source>
        <dbReference type="EMBL" id="QJR05816.1"/>
    </source>
</evidence>
<dbReference type="EMBL" id="LSTR01000019">
    <property type="protein sequence ID" value="OAH46711.1"/>
    <property type="molecule type" value="Genomic_DNA"/>
</dbReference>
<sequence>MFHAGKPLEPSIGCDVAAVLETLATVSSRPRYAFMLLNLIAQVAGPDGSAGPWVRRNDGLVSLRDWLCDALTPMAQRGPRSITLAERVESDLARNGLLPGDLEKRRGVIAEEMRARIRTAGKSNLSRAVSELVNAGLLRRHYQGYRVDHRNRGGQRHAVYTLIGDALRLVPGISSTPNLPVQGELALPR</sequence>
<dbReference type="PATRIC" id="fig|13690.10.peg.4273"/>
<proteinExistence type="predicted"/>
<gene>
    <name evidence="2" type="ORF">AX777_17095</name>
    <name evidence="1" type="ORF">CP98_04155</name>
    <name evidence="4" type="ORF">DAH51_10690</name>
    <name evidence="3" type="ORF">HH800_26580</name>
</gene>
<dbReference type="RefSeq" id="WP_004212754.1">
    <property type="nucleotide sequence ID" value="NZ_CAIGKD010000008.1"/>
</dbReference>
<reference evidence="4 7" key="3">
    <citation type="submission" date="2018-07" db="EMBL/GenBank/DDBJ databases">
        <title>Genomic and Epidemiologic Investigation of an Indolent Hospital Outbreak.</title>
        <authorList>
            <person name="Johnson R.C."/>
            <person name="Deming C."/>
            <person name="Conlan S."/>
            <person name="Zellmer C.J."/>
            <person name="Michelin A.V."/>
            <person name="Lee-Lin S."/>
            <person name="Thomas P.J."/>
            <person name="Park M."/>
            <person name="Weingarten R.A."/>
            <person name="Less J."/>
            <person name="Dekker J.P."/>
            <person name="Frank K.M."/>
            <person name="Musser K.A."/>
            <person name="Mcquiston J.R."/>
            <person name="Henderson D.K."/>
            <person name="Lau A.F."/>
            <person name="Palmore T.N."/>
            <person name="Segre J.A."/>
        </authorList>
    </citation>
    <scope>NUCLEOTIDE SEQUENCE [LARGE SCALE GENOMIC DNA]</scope>
    <source>
        <strain evidence="4 7">SK-NIH.Env6_1116</strain>
    </source>
</reference>
<evidence type="ECO:0000313" key="4">
    <source>
        <dbReference type="EMBL" id="RSU57268.1"/>
    </source>
</evidence>
<dbReference type="Proteomes" id="UP000028534">
    <property type="component" value="Unassembled WGS sequence"/>
</dbReference>
<dbReference type="EMBL" id="QRAL01000009">
    <property type="protein sequence ID" value="RSU57268.1"/>
    <property type="molecule type" value="Genomic_DNA"/>
</dbReference>
<dbReference type="EMBL" id="CP053022">
    <property type="protein sequence ID" value="QJR05816.1"/>
    <property type="molecule type" value="Genomic_DNA"/>
</dbReference>
<reference evidence="3 8" key="4">
    <citation type="submission" date="2020-04" db="EMBL/GenBank/DDBJ databases">
        <title>The Whole Genome Analysis of High salt-tolerant Sphingobium yanoikuyae YC-XJ2 with Aryl organophosphorus flame retardants (aryl-OPFRs)-degrading capacity and characteristics of Related phosphotriesterase.</title>
        <authorList>
            <person name="Li X."/>
        </authorList>
    </citation>
    <scope>NUCLEOTIDE SEQUENCE [LARGE SCALE GENOMIC DNA]</scope>
    <source>
        <strain evidence="3 8">YC-XJ2</strain>
        <plasmid evidence="8">p-a-sy</plasmid>
        <plasmid evidence="3">p-A-Sy</plasmid>
    </source>
</reference>
<dbReference type="Proteomes" id="UP000077262">
    <property type="component" value="Unassembled WGS sequence"/>
</dbReference>
<name>A0A085K0L7_SPHYA</name>
<dbReference type="AlphaFoldDB" id="A0A085K0L7"/>
<geneLocation type="plasmid" evidence="8">
    <name>p-a-sy</name>
</geneLocation>
<dbReference type="Proteomes" id="UP000502611">
    <property type="component" value="Plasmid p-A-Sy"/>
</dbReference>
<reference evidence="1 5" key="1">
    <citation type="submission" date="2014-03" db="EMBL/GenBank/DDBJ databases">
        <title>Genome sequence of Sphingobium yanoikuyae B1.</title>
        <authorList>
            <person name="Gan H.M."/>
            <person name="Gan H.Y."/>
            <person name="Savka M.A."/>
        </authorList>
    </citation>
    <scope>NUCLEOTIDE SEQUENCE [LARGE SCALE GENOMIC DNA]</scope>
    <source>
        <strain evidence="1 5">B1</strain>
    </source>
</reference>
<evidence type="ECO:0000313" key="2">
    <source>
        <dbReference type="EMBL" id="OAH46711.1"/>
    </source>
</evidence>
<organism evidence="4 7">
    <name type="scientific">Sphingobium yanoikuyae</name>
    <name type="common">Sphingomonas yanoikuyae</name>
    <dbReference type="NCBI Taxonomy" id="13690"/>
    <lineage>
        <taxon>Bacteria</taxon>
        <taxon>Pseudomonadati</taxon>
        <taxon>Pseudomonadota</taxon>
        <taxon>Alphaproteobacteria</taxon>
        <taxon>Sphingomonadales</taxon>
        <taxon>Sphingomonadaceae</taxon>
        <taxon>Sphingobium</taxon>
    </lineage>
</organism>
<evidence type="ECO:0000313" key="5">
    <source>
        <dbReference type="Proteomes" id="UP000028534"/>
    </source>
</evidence>
<dbReference type="Proteomes" id="UP000287401">
    <property type="component" value="Unassembled WGS sequence"/>
</dbReference>
<accession>A0A085K0L7</accession>
<evidence type="ECO:0000313" key="1">
    <source>
        <dbReference type="EMBL" id="KEZ16465.1"/>
    </source>
</evidence>
<keyword evidence="3" id="KW-0614">Plasmid</keyword>
<protein>
    <submittedName>
        <fullName evidence="4">Uncharacterized protein</fullName>
    </submittedName>
</protein>
<geneLocation type="plasmid" evidence="3">
    <name>p-A-Sy</name>
</geneLocation>
<evidence type="ECO:0000313" key="8">
    <source>
        <dbReference type="Proteomes" id="UP000502611"/>
    </source>
</evidence>
<dbReference type="OrthoDB" id="7471348at2"/>
<evidence type="ECO:0000313" key="7">
    <source>
        <dbReference type="Proteomes" id="UP000287401"/>
    </source>
</evidence>
<evidence type="ECO:0000313" key="6">
    <source>
        <dbReference type="Proteomes" id="UP000077262"/>
    </source>
</evidence>
<dbReference type="eggNOG" id="ENOG50319Q4">
    <property type="taxonomic scope" value="Bacteria"/>
</dbReference>